<keyword evidence="1" id="KW-1133">Transmembrane helix</keyword>
<organism evidence="3 4">
    <name type="scientific">Pseudocohnilembus persalinus</name>
    <name type="common">Ciliate</name>
    <dbReference type="NCBI Taxonomy" id="266149"/>
    <lineage>
        <taxon>Eukaryota</taxon>
        <taxon>Sar</taxon>
        <taxon>Alveolata</taxon>
        <taxon>Ciliophora</taxon>
        <taxon>Intramacronucleata</taxon>
        <taxon>Oligohymenophorea</taxon>
        <taxon>Scuticociliatia</taxon>
        <taxon>Philasterida</taxon>
        <taxon>Pseudocohnilembidae</taxon>
        <taxon>Pseudocohnilembus</taxon>
    </lineage>
</organism>
<dbReference type="Proteomes" id="UP000054937">
    <property type="component" value="Unassembled WGS sequence"/>
</dbReference>
<reference evidence="3 4" key="1">
    <citation type="journal article" date="2015" name="Sci. Rep.">
        <title>Genome of the facultative scuticociliatosis pathogen Pseudocohnilembus persalinus provides insight into its virulence through horizontal gene transfer.</title>
        <authorList>
            <person name="Xiong J."/>
            <person name="Wang G."/>
            <person name="Cheng J."/>
            <person name="Tian M."/>
            <person name="Pan X."/>
            <person name="Warren A."/>
            <person name="Jiang C."/>
            <person name="Yuan D."/>
            <person name="Miao W."/>
        </authorList>
    </citation>
    <scope>NUCLEOTIDE SEQUENCE [LARGE SCALE GENOMIC DNA]</scope>
    <source>
        <strain evidence="3">36N120E</strain>
    </source>
</reference>
<feature type="signal peptide" evidence="2">
    <location>
        <begin position="1"/>
        <end position="25"/>
    </location>
</feature>
<dbReference type="InParanoid" id="A0A0V0QW29"/>
<protein>
    <recommendedName>
        <fullName evidence="5">Transmembrane protein</fullName>
    </recommendedName>
</protein>
<evidence type="ECO:0008006" key="5">
    <source>
        <dbReference type="Google" id="ProtNLM"/>
    </source>
</evidence>
<accession>A0A0V0QW29</accession>
<evidence type="ECO:0000256" key="1">
    <source>
        <dbReference type="SAM" id="Phobius"/>
    </source>
</evidence>
<dbReference type="AlphaFoldDB" id="A0A0V0QW29"/>
<feature type="transmembrane region" description="Helical" evidence="1">
    <location>
        <begin position="92"/>
        <end position="113"/>
    </location>
</feature>
<gene>
    <name evidence="3" type="ORF">PPERSA_12841</name>
</gene>
<keyword evidence="2" id="KW-0732">Signal</keyword>
<comment type="caution">
    <text evidence="3">The sequence shown here is derived from an EMBL/GenBank/DDBJ whole genome shotgun (WGS) entry which is preliminary data.</text>
</comment>
<dbReference type="EMBL" id="LDAU01000099">
    <property type="protein sequence ID" value="KRX06152.1"/>
    <property type="molecule type" value="Genomic_DNA"/>
</dbReference>
<keyword evidence="1" id="KW-0812">Transmembrane</keyword>
<evidence type="ECO:0000313" key="4">
    <source>
        <dbReference type="Proteomes" id="UP000054937"/>
    </source>
</evidence>
<name>A0A0V0QW29_PSEPJ</name>
<proteinExistence type="predicted"/>
<sequence>MLKNLKKNFIFIICLALALIDLSTQSTPQQCYYKSNISCTNRYGQCVSSYSECYNGQSCYYCNKLFEISSGQFYCGDKGDCGLDNYTDFSGLYIFLIVFGSMFVLAVAGFIIFKQYKKRRLRKKVEKIKKIRQLQQEQSMKLIQLI</sequence>
<feature type="chain" id="PRO_5006867609" description="Transmembrane protein" evidence="2">
    <location>
        <begin position="26"/>
        <end position="146"/>
    </location>
</feature>
<evidence type="ECO:0000313" key="3">
    <source>
        <dbReference type="EMBL" id="KRX06152.1"/>
    </source>
</evidence>
<evidence type="ECO:0000256" key="2">
    <source>
        <dbReference type="SAM" id="SignalP"/>
    </source>
</evidence>
<keyword evidence="4" id="KW-1185">Reference proteome</keyword>
<keyword evidence="1" id="KW-0472">Membrane</keyword>